<name>A0A8X6N990_NEPPI</name>
<organism evidence="1 2">
    <name type="scientific">Nephila pilipes</name>
    <name type="common">Giant wood spider</name>
    <name type="synonym">Nephila maculata</name>
    <dbReference type="NCBI Taxonomy" id="299642"/>
    <lineage>
        <taxon>Eukaryota</taxon>
        <taxon>Metazoa</taxon>
        <taxon>Ecdysozoa</taxon>
        <taxon>Arthropoda</taxon>
        <taxon>Chelicerata</taxon>
        <taxon>Arachnida</taxon>
        <taxon>Araneae</taxon>
        <taxon>Araneomorphae</taxon>
        <taxon>Entelegynae</taxon>
        <taxon>Araneoidea</taxon>
        <taxon>Nephilidae</taxon>
        <taxon>Nephila</taxon>
    </lineage>
</organism>
<dbReference type="EMBL" id="BMAW01101906">
    <property type="protein sequence ID" value="GFT01703.1"/>
    <property type="molecule type" value="Genomic_DNA"/>
</dbReference>
<sequence>MEGRQDDVDGMDWRRAPLICYVSVRNLRIGSIFHRIGRYHLYHQ</sequence>
<evidence type="ECO:0000313" key="2">
    <source>
        <dbReference type="Proteomes" id="UP000887013"/>
    </source>
</evidence>
<evidence type="ECO:0000313" key="1">
    <source>
        <dbReference type="EMBL" id="GFT01703.1"/>
    </source>
</evidence>
<protein>
    <submittedName>
        <fullName evidence="1">Uncharacterized protein</fullName>
    </submittedName>
</protein>
<keyword evidence="2" id="KW-1185">Reference proteome</keyword>
<accession>A0A8X6N990</accession>
<reference evidence="1" key="1">
    <citation type="submission" date="2020-08" db="EMBL/GenBank/DDBJ databases">
        <title>Multicomponent nature underlies the extraordinary mechanical properties of spider dragline silk.</title>
        <authorList>
            <person name="Kono N."/>
            <person name="Nakamura H."/>
            <person name="Mori M."/>
            <person name="Yoshida Y."/>
            <person name="Ohtoshi R."/>
            <person name="Malay A.D."/>
            <person name="Moran D.A.P."/>
            <person name="Tomita M."/>
            <person name="Numata K."/>
            <person name="Arakawa K."/>
        </authorList>
    </citation>
    <scope>NUCLEOTIDE SEQUENCE</scope>
</reference>
<gene>
    <name evidence="1" type="ORF">NPIL_353121</name>
</gene>
<dbReference type="Proteomes" id="UP000887013">
    <property type="component" value="Unassembled WGS sequence"/>
</dbReference>
<comment type="caution">
    <text evidence="1">The sequence shown here is derived from an EMBL/GenBank/DDBJ whole genome shotgun (WGS) entry which is preliminary data.</text>
</comment>
<feature type="non-terminal residue" evidence="1">
    <location>
        <position position="44"/>
    </location>
</feature>
<proteinExistence type="predicted"/>
<dbReference type="AlphaFoldDB" id="A0A8X6N990"/>